<feature type="repeat" description="PPR" evidence="2">
    <location>
        <begin position="496"/>
        <end position="530"/>
    </location>
</feature>
<feature type="repeat" description="PPR" evidence="2">
    <location>
        <begin position="632"/>
        <end position="666"/>
    </location>
</feature>
<dbReference type="Proteomes" id="UP001222027">
    <property type="component" value="Unassembled WGS sequence"/>
</dbReference>
<dbReference type="GO" id="GO:0008270">
    <property type="term" value="F:zinc ion binding"/>
    <property type="evidence" value="ECO:0007669"/>
    <property type="project" value="InterPro"/>
</dbReference>
<reference evidence="5 6" key="1">
    <citation type="submission" date="2022-12" db="EMBL/GenBank/DDBJ databases">
        <title>Chromosome-scale assembly of the Ensete ventricosum genome.</title>
        <authorList>
            <person name="Dussert Y."/>
            <person name="Stocks J."/>
            <person name="Wendawek A."/>
            <person name="Woldeyes F."/>
            <person name="Nichols R.A."/>
            <person name="Borrell J.S."/>
        </authorList>
    </citation>
    <scope>NUCLEOTIDE SEQUENCE [LARGE SCALE GENOMIC DNA]</scope>
    <source>
        <strain evidence="6">cv. Maze</strain>
        <tissue evidence="5">Seeds</tissue>
    </source>
</reference>
<feature type="repeat" description="PPR" evidence="2">
    <location>
        <begin position="667"/>
        <end position="701"/>
    </location>
</feature>
<dbReference type="AlphaFoldDB" id="A0AAV8PN99"/>
<dbReference type="FunFam" id="1.25.40.10:FF:001383">
    <property type="entry name" value="Pentatricopeptide repeat-containing protein mitochondrial"/>
    <property type="match status" value="1"/>
</dbReference>
<evidence type="ECO:0000313" key="6">
    <source>
        <dbReference type="Proteomes" id="UP001222027"/>
    </source>
</evidence>
<feature type="compositionally biased region" description="Polar residues" evidence="3">
    <location>
        <begin position="1"/>
        <end position="12"/>
    </location>
</feature>
<protein>
    <recommendedName>
        <fullName evidence="4">DYW domain-containing protein</fullName>
    </recommendedName>
</protein>
<organism evidence="5 6">
    <name type="scientific">Ensete ventricosum</name>
    <name type="common">Abyssinian banana</name>
    <name type="synonym">Musa ensete</name>
    <dbReference type="NCBI Taxonomy" id="4639"/>
    <lineage>
        <taxon>Eukaryota</taxon>
        <taxon>Viridiplantae</taxon>
        <taxon>Streptophyta</taxon>
        <taxon>Embryophyta</taxon>
        <taxon>Tracheophyta</taxon>
        <taxon>Spermatophyta</taxon>
        <taxon>Magnoliopsida</taxon>
        <taxon>Liliopsida</taxon>
        <taxon>Zingiberales</taxon>
        <taxon>Musaceae</taxon>
        <taxon>Ensete</taxon>
    </lineage>
</organism>
<keyword evidence="1" id="KW-0677">Repeat</keyword>
<dbReference type="Gene3D" id="1.25.40.10">
    <property type="entry name" value="Tetratricopeptide repeat domain"/>
    <property type="match status" value="6"/>
</dbReference>
<dbReference type="GO" id="GO:0009451">
    <property type="term" value="P:RNA modification"/>
    <property type="evidence" value="ECO:0007669"/>
    <property type="project" value="InterPro"/>
</dbReference>
<dbReference type="PANTHER" id="PTHR47926:SF539">
    <property type="entry name" value="DYW DOMAIN-CONTAINING PROTEIN"/>
    <property type="match status" value="1"/>
</dbReference>
<dbReference type="NCBIfam" id="TIGR00756">
    <property type="entry name" value="PPR"/>
    <property type="match status" value="7"/>
</dbReference>
<evidence type="ECO:0000256" key="2">
    <source>
        <dbReference type="PROSITE-ProRule" id="PRU00708"/>
    </source>
</evidence>
<evidence type="ECO:0000259" key="4">
    <source>
        <dbReference type="Pfam" id="PF14432"/>
    </source>
</evidence>
<dbReference type="EMBL" id="JAQQAF010000009">
    <property type="protein sequence ID" value="KAJ8460824.1"/>
    <property type="molecule type" value="Genomic_DNA"/>
</dbReference>
<feature type="repeat" description="PPR" evidence="2">
    <location>
        <begin position="224"/>
        <end position="258"/>
    </location>
</feature>
<feature type="repeat" description="PPR" evidence="2">
    <location>
        <begin position="531"/>
        <end position="565"/>
    </location>
</feature>
<evidence type="ECO:0000256" key="3">
    <source>
        <dbReference type="SAM" id="MobiDB-lite"/>
    </source>
</evidence>
<keyword evidence="6" id="KW-1185">Reference proteome</keyword>
<dbReference type="PANTHER" id="PTHR47926">
    <property type="entry name" value="PENTATRICOPEPTIDE REPEAT-CONTAINING PROTEIN"/>
    <property type="match status" value="1"/>
</dbReference>
<feature type="repeat" description="PPR" evidence="2">
    <location>
        <begin position="325"/>
        <end position="359"/>
    </location>
</feature>
<dbReference type="InterPro" id="IPR002885">
    <property type="entry name" value="PPR_rpt"/>
</dbReference>
<dbReference type="FunFam" id="1.25.40.10:FF:000285">
    <property type="entry name" value="Pentatricopeptide repeat-containing protein, chloroplastic"/>
    <property type="match status" value="1"/>
</dbReference>
<sequence>MEQTLSSRSFRPSSPYKPSADMRKRWRRTSSPVPQALLQPSPAAVETCPAVLTFPSPSLALDDPIYSISPGSVKQVHARILKAAEPRSSKSAMDFLIQIYSKFGDFRSAAAVFFIALQFDTLSWSYLINSFDGAGERSTRELLEIFRELHRIGITLSVGILRRALRNCAELVDFWLGSQIHAHVTKKGLANETYIRCSLLDFYARCCSSGSADRLFEESSFTEDSILWNNFIVLNVERGKWIEALELFRMMQLVGLEADEVTVAKALHACGRLEAVKHGKAIHGNVIRSGSFPCALVSNSLISMYSKNSLVKLARRVFEYMGGRTLVSWNSIISCCSLNGFLEDSLELFRDMVAFGAEPDLVTWNCLISGHSHHGSPHRTFELLRKMQEEGFQPNSSSITSVLRPITHSGLVELGKTIHGYAIRHGLDRKVFVGTALTDMYVRFQNLSTARSVFHSMKHRNVLTWNSMISGYAHEGLFDEALQLMEQMEEEGEQPDLTTWNGLISGYSIHGRSSQAVVLIRQLKANGVVPNVVSWTAVISGCCRNGRYEDAIYFFREMLSEGVQPNSISVACLLRACAGMALLGKGREMHCFAARRDLDDDVVVATALIDMYAKSGSLAEANRVFEKLEHRNLASWNAMIMGFAAHGRGEEAISLFDRMCGEGIKADGITFTAVLSGCRQSGLVIQGWKLFDGMKGFGVTPTLEHYTCMVDLLARCGYLDEAWDFIQSMPLEADAGIWGSLLAACRTHRNVELAEMAAQQLFQLEPSNPANYVLMMSIYASENRGEDAEDVRDAMNAAGLASRGGWSWIEINQTVHVFGVEGRPPHPDTGEIYFELYRLVSEMRRRGYVPDTSCIAHHIGEEEEKEKLLLSHTEKLAMAYGLICTGEGTTIRVIKNTRVCSDCHTVGKYMSQMTGREILLRAGARFHHFRDGRCSCNDFW</sequence>
<dbReference type="InterPro" id="IPR046960">
    <property type="entry name" value="PPR_At4g14850-like_plant"/>
</dbReference>
<feature type="domain" description="DYW" evidence="4">
    <location>
        <begin position="847"/>
        <end position="940"/>
    </location>
</feature>
<feature type="repeat" description="PPR" evidence="2">
    <location>
        <begin position="461"/>
        <end position="495"/>
    </location>
</feature>
<dbReference type="GO" id="GO:0003723">
    <property type="term" value="F:RNA binding"/>
    <property type="evidence" value="ECO:0007669"/>
    <property type="project" value="InterPro"/>
</dbReference>
<dbReference type="Pfam" id="PF01535">
    <property type="entry name" value="PPR"/>
    <property type="match status" value="4"/>
</dbReference>
<dbReference type="PROSITE" id="PS51375">
    <property type="entry name" value="PPR"/>
    <property type="match status" value="9"/>
</dbReference>
<gene>
    <name evidence="5" type="ORF">OPV22_033750</name>
</gene>
<dbReference type="InterPro" id="IPR046848">
    <property type="entry name" value="E_motif"/>
</dbReference>
<feature type="region of interest" description="Disordered" evidence="3">
    <location>
        <begin position="1"/>
        <end position="25"/>
    </location>
</feature>
<proteinExistence type="predicted"/>
<dbReference type="InterPro" id="IPR011990">
    <property type="entry name" value="TPR-like_helical_dom_sf"/>
</dbReference>
<feature type="repeat" description="PPR" evidence="2">
    <location>
        <begin position="360"/>
        <end position="394"/>
    </location>
</feature>
<dbReference type="Pfam" id="PF14432">
    <property type="entry name" value="DYW_deaminase"/>
    <property type="match status" value="1"/>
</dbReference>
<dbReference type="InterPro" id="IPR032867">
    <property type="entry name" value="DYW_dom"/>
</dbReference>
<comment type="caution">
    <text evidence="5">The sequence shown here is derived from an EMBL/GenBank/DDBJ whole genome shotgun (WGS) entry which is preliminary data.</text>
</comment>
<evidence type="ECO:0000256" key="1">
    <source>
        <dbReference type="ARBA" id="ARBA00022737"/>
    </source>
</evidence>
<feature type="repeat" description="PPR" evidence="2">
    <location>
        <begin position="601"/>
        <end position="631"/>
    </location>
</feature>
<dbReference type="FunFam" id="1.25.40.10:FF:000090">
    <property type="entry name" value="Pentatricopeptide repeat-containing protein, chloroplastic"/>
    <property type="match status" value="1"/>
</dbReference>
<accession>A0AAV8PN99</accession>
<evidence type="ECO:0000313" key="5">
    <source>
        <dbReference type="EMBL" id="KAJ8460824.1"/>
    </source>
</evidence>
<dbReference type="Pfam" id="PF13041">
    <property type="entry name" value="PPR_2"/>
    <property type="match status" value="4"/>
</dbReference>
<name>A0AAV8PN99_ENSVE</name>
<dbReference type="Pfam" id="PF20431">
    <property type="entry name" value="E_motif"/>
    <property type="match status" value="1"/>
</dbReference>